<reference evidence="2 3" key="1">
    <citation type="submission" date="2022-11" db="EMBL/GenBank/DDBJ databases">
        <title>Host association and intracellularity evolved multiple times independently in the Rickettsiales.</title>
        <authorList>
            <person name="Castelli M."/>
            <person name="Nardi T."/>
            <person name="Gammuto L."/>
            <person name="Bellinzona G."/>
            <person name="Sabaneyeva E."/>
            <person name="Potekhin A."/>
            <person name="Serra V."/>
            <person name="Petroni G."/>
            <person name="Sassera D."/>
        </authorList>
    </citation>
    <scope>NUCLEOTIDE SEQUENCE [LARGE SCALE GENOMIC DNA]</scope>
    <source>
        <strain evidence="2 3">NDG2</strain>
    </source>
</reference>
<name>A0ABZ0UM89_9RICK</name>
<dbReference type="Pfam" id="PF05545">
    <property type="entry name" value="FixQ"/>
    <property type="match status" value="1"/>
</dbReference>
<gene>
    <name evidence="2" type="ORF">Bandiella_00147</name>
</gene>
<evidence type="ECO:0000313" key="2">
    <source>
        <dbReference type="EMBL" id="WPX96044.1"/>
    </source>
</evidence>
<accession>A0ABZ0UM89</accession>
<dbReference type="InterPro" id="IPR008621">
    <property type="entry name" value="Cbb3-typ_cyt_oxidase_comp"/>
</dbReference>
<proteinExistence type="predicted"/>
<keyword evidence="3" id="KW-1185">Reference proteome</keyword>
<dbReference type="RefSeq" id="WP_407651250.1">
    <property type="nucleotide sequence ID" value="NZ_CP110820.1"/>
</dbReference>
<evidence type="ECO:0000256" key="1">
    <source>
        <dbReference type="SAM" id="Phobius"/>
    </source>
</evidence>
<keyword evidence="1" id="KW-1133">Transmembrane helix</keyword>
<keyword evidence="1" id="KW-0472">Membrane</keyword>
<sequence>MREILYIKIGTLIFLSFSIVVLLGWLYRPKSKKLYEKLSRIPINKDEAKK</sequence>
<evidence type="ECO:0000313" key="3">
    <source>
        <dbReference type="Proteomes" id="UP001327219"/>
    </source>
</evidence>
<feature type="transmembrane region" description="Helical" evidence="1">
    <location>
        <begin position="6"/>
        <end position="27"/>
    </location>
</feature>
<keyword evidence="1" id="KW-0812">Transmembrane</keyword>
<dbReference type="EMBL" id="CP110820">
    <property type="protein sequence ID" value="WPX96044.1"/>
    <property type="molecule type" value="Genomic_DNA"/>
</dbReference>
<protein>
    <submittedName>
        <fullName evidence="2">Cbb3-type cytochrome c oxidase subunit IV</fullName>
    </submittedName>
</protein>
<organism evidence="2 3">
    <name type="scientific">Candidatus Bandiella euplotis</name>
    <dbReference type="NCBI Taxonomy" id="1664265"/>
    <lineage>
        <taxon>Bacteria</taxon>
        <taxon>Pseudomonadati</taxon>
        <taxon>Pseudomonadota</taxon>
        <taxon>Alphaproteobacteria</taxon>
        <taxon>Rickettsiales</taxon>
        <taxon>Candidatus Midichloriaceae</taxon>
        <taxon>Candidatus Bandiella</taxon>
    </lineage>
</organism>
<dbReference type="Proteomes" id="UP001327219">
    <property type="component" value="Chromosome"/>
</dbReference>